<comment type="caution">
    <text evidence="3">The sequence shown here is derived from an EMBL/GenBank/DDBJ whole genome shotgun (WGS) entry which is preliminary data.</text>
</comment>
<keyword evidence="2" id="KW-0812">Transmembrane</keyword>
<accession>A0ABS2DSD4</accession>
<keyword evidence="2" id="KW-0472">Membrane</keyword>
<name>A0ABS2DSD4_9BURK</name>
<evidence type="ECO:0000256" key="1">
    <source>
        <dbReference type="SAM" id="MobiDB-lite"/>
    </source>
</evidence>
<organism evidence="3 4">
    <name type="scientific">Sutterella massiliensis</name>
    <dbReference type="NCBI Taxonomy" id="1816689"/>
    <lineage>
        <taxon>Bacteria</taxon>
        <taxon>Pseudomonadati</taxon>
        <taxon>Pseudomonadota</taxon>
        <taxon>Betaproteobacteria</taxon>
        <taxon>Burkholderiales</taxon>
        <taxon>Sutterellaceae</taxon>
        <taxon>Sutterella</taxon>
    </lineage>
</organism>
<evidence type="ECO:0000313" key="3">
    <source>
        <dbReference type="EMBL" id="MBM6703630.1"/>
    </source>
</evidence>
<evidence type="ECO:0000313" key="4">
    <source>
        <dbReference type="Proteomes" id="UP000715095"/>
    </source>
</evidence>
<proteinExistence type="predicted"/>
<feature type="region of interest" description="Disordered" evidence="1">
    <location>
        <begin position="76"/>
        <end position="101"/>
    </location>
</feature>
<dbReference type="Proteomes" id="UP000715095">
    <property type="component" value="Unassembled WGS sequence"/>
</dbReference>
<keyword evidence="2" id="KW-1133">Transmembrane helix</keyword>
<dbReference type="RefSeq" id="WP_205102101.1">
    <property type="nucleotide sequence ID" value="NZ_JACJJC010000004.1"/>
</dbReference>
<evidence type="ECO:0000256" key="2">
    <source>
        <dbReference type="SAM" id="Phobius"/>
    </source>
</evidence>
<reference evidence="3 4" key="1">
    <citation type="journal article" date="2021" name="Sci. Rep.">
        <title>The distribution of antibiotic resistance genes in chicken gut microbiota commensals.</title>
        <authorList>
            <person name="Juricova H."/>
            <person name="Matiasovicova J."/>
            <person name="Kubasova T."/>
            <person name="Cejkova D."/>
            <person name="Rychlik I."/>
        </authorList>
    </citation>
    <scope>NUCLEOTIDE SEQUENCE [LARGE SCALE GENOMIC DNA]</scope>
    <source>
        <strain evidence="3 4">An829</strain>
    </source>
</reference>
<dbReference type="EMBL" id="JACJJC010000004">
    <property type="protein sequence ID" value="MBM6703630.1"/>
    <property type="molecule type" value="Genomic_DNA"/>
</dbReference>
<protein>
    <submittedName>
        <fullName evidence="3">Uncharacterized protein</fullName>
    </submittedName>
</protein>
<sequence length="101" mass="11035">MNHFFHPLGCRPDVLIVVALFVRAHIFVLLSFFSIVLRVSFARNLEKAKKGASAVTECLRFVPPQNAVRSALVLEGSDKSGKSQNAETGPAKENLTLCHTA</sequence>
<gene>
    <name evidence="3" type="ORF">H6A60_03895</name>
</gene>
<keyword evidence="4" id="KW-1185">Reference proteome</keyword>
<feature type="transmembrane region" description="Helical" evidence="2">
    <location>
        <begin position="14"/>
        <end position="37"/>
    </location>
</feature>